<evidence type="ECO:0008006" key="4">
    <source>
        <dbReference type="Google" id="ProtNLM"/>
    </source>
</evidence>
<dbReference type="AlphaFoldDB" id="A0AA85JPL8"/>
<accession>A0AA85JPL8</accession>
<sequence>MDMFRGYLKSVTSLVNNLAEIPCSDTTEVSPENIENQNATKEDSDDTNSSKNMCETQDSERSPSSENLGGYFNWIPNLLTSSSESSVLYYMNSLASLGVNSTDEKEKQIPEKLEEKSSVITKDISEIEVSKNGVNDDEPSRLEEFEEDKLSASKDLNTDWMGGISAKTTRVWEQIKQDFSEVVHSVSEPKDVVYRTASSFRDHITAAANTVKNIDPNEFLLPDIEEKADKQQPTGNETDESDLTALSPELPSLPKIKQDMSQLIDSFCSGLMSTGTFLGLIGTEENQSKEKCKHKARLDVLRADPATYEVEPPLPPVSSNIHSYADWRAAYFDEDNCQPMQGIPLADAKNPEYSHLPVEELTQPPHLSPSELLDAYPFMRTYLTQLVHPDGKINDDKSISDADFWSRYYYRVWLLDSTEFRRRRLNERVESVSTPKQQAGMDAGEAKWSVNTNEALKNADVTEVDDWPDTLDSDEHTTVENDESVIKTNEKLFTEITGSSDGGGECTAAATASVTTLRSTKLPSVSGGGPSGGNTSDEDINSKAGTSVDGSVGGKKRRKKRSCKKSTNEPIIDLPVLMTDAHNTERRLLTGKIETEEARLDTLTTSSTENQNSMNVLSDFEEMTSGSSSVVILTDEVDQDEVDNTVITGGCRIQPKTMTTNTSDILLSEEKTSDSDGVWGDDDDSENEVDDIDHSTDNDKNKTTSAAKAPTKETADDWENWE</sequence>
<feature type="region of interest" description="Disordered" evidence="1">
    <location>
        <begin position="654"/>
        <end position="722"/>
    </location>
</feature>
<protein>
    <recommendedName>
        <fullName evidence="4">BSD domain-containing protein</fullName>
    </recommendedName>
</protein>
<feature type="region of interest" description="Disordered" evidence="1">
    <location>
        <begin position="516"/>
        <end position="567"/>
    </location>
</feature>
<feature type="region of interest" description="Disordered" evidence="1">
    <location>
        <begin position="26"/>
        <end position="67"/>
    </location>
</feature>
<reference evidence="3" key="2">
    <citation type="submission" date="2023-11" db="UniProtKB">
        <authorList>
            <consortium name="WormBaseParasite"/>
        </authorList>
    </citation>
    <scope>IDENTIFICATION</scope>
</reference>
<evidence type="ECO:0000256" key="1">
    <source>
        <dbReference type="SAM" id="MobiDB-lite"/>
    </source>
</evidence>
<evidence type="ECO:0000313" key="2">
    <source>
        <dbReference type="Proteomes" id="UP000050795"/>
    </source>
</evidence>
<proteinExistence type="predicted"/>
<evidence type="ECO:0000313" key="3">
    <source>
        <dbReference type="WBParaSite" id="TREG1_3900.1"/>
    </source>
</evidence>
<feature type="compositionally biased region" description="Basic residues" evidence="1">
    <location>
        <begin position="554"/>
        <end position="564"/>
    </location>
</feature>
<name>A0AA85JPL8_TRIRE</name>
<feature type="compositionally biased region" description="Polar residues" evidence="1">
    <location>
        <begin position="47"/>
        <end position="57"/>
    </location>
</feature>
<organism evidence="2 3">
    <name type="scientific">Trichobilharzia regenti</name>
    <name type="common">Nasal bird schistosome</name>
    <dbReference type="NCBI Taxonomy" id="157069"/>
    <lineage>
        <taxon>Eukaryota</taxon>
        <taxon>Metazoa</taxon>
        <taxon>Spiralia</taxon>
        <taxon>Lophotrochozoa</taxon>
        <taxon>Platyhelminthes</taxon>
        <taxon>Trematoda</taxon>
        <taxon>Digenea</taxon>
        <taxon>Strigeidida</taxon>
        <taxon>Schistosomatoidea</taxon>
        <taxon>Schistosomatidae</taxon>
        <taxon>Trichobilharzia</taxon>
    </lineage>
</organism>
<keyword evidence="2" id="KW-1185">Reference proteome</keyword>
<feature type="compositionally biased region" description="Polar residues" evidence="1">
    <location>
        <begin position="26"/>
        <end position="39"/>
    </location>
</feature>
<feature type="compositionally biased region" description="Polar residues" evidence="1">
    <location>
        <begin position="656"/>
        <end position="665"/>
    </location>
</feature>
<feature type="compositionally biased region" description="Basic and acidic residues" evidence="1">
    <location>
        <begin position="692"/>
        <end position="702"/>
    </location>
</feature>
<dbReference type="Proteomes" id="UP000050795">
    <property type="component" value="Unassembled WGS sequence"/>
</dbReference>
<reference evidence="2" key="1">
    <citation type="submission" date="2022-06" db="EMBL/GenBank/DDBJ databases">
        <authorList>
            <person name="Berger JAMES D."/>
            <person name="Berger JAMES D."/>
        </authorList>
    </citation>
    <scope>NUCLEOTIDE SEQUENCE [LARGE SCALE GENOMIC DNA]</scope>
</reference>
<dbReference type="WBParaSite" id="TREG1_3900.1">
    <property type="protein sequence ID" value="TREG1_3900.1"/>
    <property type="gene ID" value="TREG1_3900"/>
</dbReference>
<feature type="compositionally biased region" description="Acidic residues" evidence="1">
    <location>
        <begin position="679"/>
        <end position="691"/>
    </location>
</feature>